<dbReference type="GO" id="GO:0003700">
    <property type="term" value="F:DNA-binding transcription factor activity"/>
    <property type="evidence" value="ECO:0007669"/>
    <property type="project" value="InterPro"/>
</dbReference>
<dbReference type="GO" id="GO:0003677">
    <property type="term" value="F:DNA binding"/>
    <property type="evidence" value="ECO:0007669"/>
    <property type="project" value="UniProtKB-KW"/>
</dbReference>
<dbReference type="EMBL" id="JAAMRR010000266">
    <property type="protein sequence ID" value="NGX94646.1"/>
    <property type="molecule type" value="Genomic_DNA"/>
</dbReference>
<organism evidence="5 6">
    <name type="scientific">Candidatus Afipia apatlaquensis</name>
    <dbReference type="NCBI Taxonomy" id="2712852"/>
    <lineage>
        <taxon>Bacteria</taxon>
        <taxon>Pseudomonadati</taxon>
        <taxon>Pseudomonadota</taxon>
        <taxon>Alphaproteobacteria</taxon>
        <taxon>Hyphomicrobiales</taxon>
        <taxon>Nitrobacteraceae</taxon>
        <taxon>Afipia</taxon>
    </lineage>
</organism>
<proteinExistence type="predicted"/>
<dbReference type="InterPro" id="IPR000835">
    <property type="entry name" value="HTH_MarR-typ"/>
</dbReference>
<dbReference type="InterPro" id="IPR036388">
    <property type="entry name" value="WH-like_DNA-bd_sf"/>
</dbReference>
<keyword evidence="6" id="KW-1185">Reference proteome</keyword>
<comment type="caution">
    <text evidence="5">The sequence shown here is derived from an EMBL/GenBank/DDBJ whole genome shotgun (WGS) entry which is preliminary data.</text>
</comment>
<dbReference type="SUPFAM" id="SSF46785">
    <property type="entry name" value="Winged helix' DNA-binding domain"/>
    <property type="match status" value="1"/>
</dbReference>
<dbReference type="Proteomes" id="UP000480266">
    <property type="component" value="Unassembled WGS sequence"/>
</dbReference>
<dbReference type="Gene3D" id="1.10.10.10">
    <property type="entry name" value="Winged helix-like DNA-binding domain superfamily/Winged helix DNA-binding domain"/>
    <property type="match status" value="1"/>
</dbReference>
<keyword evidence="1" id="KW-0805">Transcription regulation</keyword>
<keyword evidence="2" id="KW-0238">DNA-binding</keyword>
<protein>
    <submittedName>
        <fullName evidence="5">MarR family transcriptional regulator</fullName>
    </submittedName>
</protein>
<sequence length="113" mass="12586">MAIEELSDGSGLSVKAVAALLHVDSSFVSVQSKMLEQRDLIQRSRCMEDRRIMLLSLTDKAIRRLKPLIPTRARLQESIRGDLDGPALLQLSNILSALRDRMRKETALVATGE</sequence>
<dbReference type="PANTHER" id="PTHR42756:SF1">
    <property type="entry name" value="TRANSCRIPTIONAL REPRESSOR OF EMRAB OPERON"/>
    <property type="match status" value="1"/>
</dbReference>
<reference evidence="5" key="1">
    <citation type="submission" date="2020-02" db="EMBL/GenBank/DDBJ databases">
        <title>Draft genome sequence of Candidatus Afipia apatlaquensis IBT-C3, a potential strain for decolorization of textile dyes.</title>
        <authorList>
            <person name="Sanchez-Reyes A."/>
            <person name="Breton-Deval L."/>
            <person name="Mangelson H."/>
            <person name="Sanchez-Flores A."/>
        </authorList>
    </citation>
    <scope>NUCLEOTIDE SEQUENCE [LARGE SCALE GENOMIC DNA]</scope>
    <source>
        <strain evidence="5">IBT-C3</strain>
    </source>
</reference>
<evidence type="ECO:0000313" key="6">
    <source>
        <dbReference type="Proteomes" id="UP000480266"/>
    </source>
</evidence>
<keyword evidence="3" id="KW-0804">Transcription</keyword>
<evidence type="ECO:0000256" key="2">
    <source>
        <dbReference type="ARBA" id="ARBA00023125"/>
    </source>
</evidence>
<accession>A0A7C9VDR2</accession>
<evidence type="ECO:0000259" key="4">
    <source>
        <dbReference type="PROSITE" id="PS50995"/>
    </source>
</evidence>
<evidence type="ECO:0000256" key="1">
    <source>
        <dbReference type="ARBA" id="ARBA00023015"/>
    </source>
</evidence>
<dbReference type="AlphaFoldDB" id="A0A7C9VDR2"/>
<feature type="domain" description="HTH marR-type" evidence="4">
    <location>
        <begin position="1"/>
        <end position="100"/>
    </location>
</feature>
<dbReference type="PROSITE" id="PS50995">
    <property type="entry name" value="HTH_MARR_2"/>
    <property type="match status" value="1"/>
</dbReference>
<evidence type="ECO:0000256" key="3">
    <source>
        <dbReference type="ARBA" id="ARBA00023163"/>
    </source>
</evidence>
<dbReference type="Pfam" id="PF01047">
    <property type="entry name" value="MarR"/>
    <property type="match status" value="1"/>
</dbReference>
<dbReference type="PANTHER" id="PTHR42756">
    <property type="entry name" value="TRANSCRIPTIONAL REGULATOR, MARR"/>
    <property type="match status" value="1"/>
</dbReference>
<gene>
    <name evidence="5" type="ORF">G4V63_05260</name>
</gene>
<name>A0A7C9VDR2_9BRAD</name>
<dbReference type="InterPro" id="IPR036390">
    <property type="entry name" value="WH_DNA-bd_sf"/>
</dbReference>
<dbReference type="SMART" id="SM00347">
    <property type="entry name" value="HTH_MARR"/>
    <property type="match status" value="1"/>
</dbReference>
<evidence type="ECO:0000313" key="5">
    <source>
        <dbReference type="EMBL" id="NGX94646.1"/>
    </source>
</evidence>